<dbReference type="OrthoDB" id="9785252at2"/>
<evidence type="ECO:0000256" key="6">
    <source>
        <dbReference type="ARBA" id="ARBA00022679"/>
    </source>
</evidence>
<evidence type="ECO:0000313" key="17">
    <source>
        <dbReference type="RefSeq" id="WP_051378816.1"/>
    </source>
</evidence>
<dbReference type="Pfam" id="PF13188">
    <property type="entry name" value="PAS_8"/>
    <property type="match status" value="1"/>
</dbReference>
<dbReference type="Gene3D" id="1.10.287.130">
    <property type="match status" value="1"/>
</dbReference>
<dbReference type="PRINTS" id="PR00344">
    <property type="entry name" value="BCTRLSENSOR"/>
</dbReference>
<dbReference type="CDD" id="cd00082">
    <property type="entry name" value="HisKA"/>
    <property type="match status" value="1"/>
</dbReference>
<dbReference type="SUPFAM" id="SSF55874">
    <property type="entry name" value="ATPase domain of HSP90 chaperone/DNA topoisomerase II/histidine kinase"/>
    <property type="match status" value="1"/>
</dbReference>
<keyword evidence="8" id="KW-0418">Kinase</keyword>
<keyword evidence="16" id="KW-1185">Reference proteome</keyword>
<keyword evidence="6" id="KW-0808">Transferase</keyword>
<dbReference type="InterPro" id="IPR036890">
    <property type="entry name" value="HATPase_C_sf"/>
</dbReference>
<reference evidence="17" key="4">
    <citation type="submission" date="2025-08" db="UniProtKB">
        <authorList>
            <consortium name="RefSeq"/>
        </authorList>
    </citation>
    <scope>IDENTIFICATION</scope>
</reference>
<feature type="domain" description="PAC" evidence="15">
    <location>
        <begin position="374"/>
        <end position="426"/>
    </location>
</feature>
<evidence type="ECO:0000256" key="10">
    <source>
        <dbReference type="ARBA" id="ARBA00023012"/>
    </source>
</evidence>
<dbReference type="InterPro" id="IPR050736">
    <property type="entry name" value="Sensor_HK_Regulatory"/>
</dbReference>
<dbReference type="Gene3D" id="3.30.565.10">
    <property type="entry name" value="Histidine kinase-like ATPase, C-terminal domain"/>
    <property type="match status" value="1"/>
</dbReference>
<evidence type="ECO:0000256" key="2">
    <source>
        <dbReference type="ARBA" id="ARBA00004651"/>
    </source>
</evidence>
<dbReference type="Gene3D" id="2.10.70.100">
    <property type="match status" value="1"/>
</dbReference>
<dbReference type="AlphaFoldDB" id="A0A8B6X9Q3"/>
<dbReference type="InterPro" id="IPR035965">
    <property type="entry name" value="PAS-like_dom_sf"/>
</dbReference>
<feature type="transmembrane region" description="Helical" evidence="12">
    <location>
        <begin position="242"/>
        <end position="264"/>
    </location>
</feature>
<dbReference type="PROSITE" id="PS50109">
    <property type="entry name" value="HIS_KIN"/>
    <property type="match status" value="1"/>
</dbReference>
<reference evidence="17" key="1">
    <citation type="journal article" date="2003" name="J. Mol. Microbiol. Biotechnol.">
        <title>MASE1 and MASE2: two novel integral membrane sensory domains.</title>
        <authorList>
            <person name="Nikolskaya A.N."/>
            <person name="Mulkidjanian A.Y."/>
            <person name="Beech I.B."/>
            <person name="Galperin M.Y."/>
        </authorList>
    </citation>
    <scope>NUCLEOTIDE SEQUENCE</scope>
</reference>
<dbReference type="InterPro" id="IPR004358">
    <property type="entry name" value="Sig_transdc_His_kin-like_C"/>
</dbReference>
<dbReference type="Proteomes" id="UP000675920">
    <property type="component" value="Unplaced"/>
</dbReference>
<comment type="subcellular location">
    <subcellularLocation>
        <location evidence="2">Cell membrane</location>
        <topology evidence="2">Multi-pass membrane protein</topology>
    </subcellularLocation>
</comment>
<evidence type="ECO:0000256" key="12">
    <source>
        <dbReference type="SAM" id="Phobius"/>
    </source>
</evidence>
<dbReference type="NCBIfam" id="TIGR00229">
    <property type="entry name" value="sensory_box"/>
    <property type="match status" value="1"/>
</dbReference>
<proteinExistence type="predicted"/>
<feature type="transmembrane region" description="Helical" evidence="12">
    <location>
        <begin position="155"/>
        <end position="178"/>
    </location>
</feature>
<dbReference type="SMART" id="SM00387">
    <property type="entry name" value="HATPase_c"/>
    <property type="match status" value="1"/>
</dbReference>
<feature type="transmembrane region" description="Helical" evidence="12">
    <location>
        <begin position="15"/>
        <end position="35"/>
    </location>
</feature>
<dbReference type="SMART" id="SM00086">
    <property type="entry name" value="PAC"/>
    <property type="match status" value="3"/>
</dbReference>
<dbReference type="InterPro" id="IPR003661">
    <property type="entry name" value="HisK_dim/P_dom"/>
</dbReference>
<dbReference type="EC" id="2.7.13.3" evidence="3"/>
<evidence type="ECO:0000313" key="16">
    <source>
        <dbReference type="Proteomes" id="UP000675920"/>
    </source>
</evidence>
<dbReference type="Pfam" id="PF00512">
    <property type="entry name" value="HisKA"/>
    <property type="match status" value="1"/>
</dbReference>
<organism evidence="16 17">
    <name type="scientific">Derxia gummosa DSM 723</name>
    <dbReference type="NCBI Taxonomy" id="1121388"/>
    <lineage>
        <taxon>Bacteria</taxon>
        <taxon>Pseudomonadati</taxon>
        <taxon>Pseudomonadota</taxon>
        <taxon>Betaproteobacteria</taxon>
        <taxon>Burkholderiales</taxon>
        <taxon>Alcaligenaceae</taxon>
        <taxon>Derxia</taxon>
    </lineage>
</organism>
<dbReference type="Pfam" id="PF05231">
    <property type="entry name" value="MASE1"/>
    <property type="match status" value="1"/>
</dbReference>
<feature type="transmembrane region" description="Helical" evidence="12">
    <location>
        <begin position="118"/>
        <end position="143"/>
    </location>
</feature>
<dbReference type="InterPro" id="IPR013655">
    <property type="entry name" value="PAS_fold_3"/>
</dbReference>
<feature type="domain" description="PAS" evidence="14">
    <location>
        <begin position="300"/>
        <end position="370"/>
    </location>
</feature>
<dbReference type="Pfam" id="PF08447">
    <property type="entry name" value="PAS_3"/>
    <property type="match status" value="1"/>
</dbReference>
<dbReference type="InterPro" id="IPR036097">
    <property type="entry name" value="HisK_dim/P_sf"/>
</dbReference>
<evidence type="ECO:0000256" key="4">
    <source>
        <dbReference type="ARBA" id="ARBA00022475"/>
    </source>
</evidence>
<dbReference type="PROSITE" id="PS50113">
    <property type="entry name" value="PAC"/>
    <property type="match status" value="2"/>
</dbReference>
<feature type="transmembrane region" description="Helical" evidence="12">
    <location>
        <begin position="276"/>
        <end position="299"/>
    </location>
</feature>
<evidence type="ECO:0000256" key="1">
    <source>
        <dbReference type="ARBA" id="ARBA00000085"/>
    </source>
</evidence>
<comment type="catalytic activity">
    <reaction evidence="1">
        <text>ATP + protein L-histidine = ADP + protein N-phospho-L-histidine.</text>
        <dbReference type="EC" id="2.7.13.3"/>
    </reaction>
</comment>
<feature type="domain" description="Histidine kinase" evidence="13">
    <location>
        <begin position="702"/>
        <end position="919"/>
    </location>
</feature>
<dbReference type="InterPro" id="IPR000700">
    <property type="entry name" value="PAS-assoc_C"/>
</dbReference>
<dbReference type="SUPFAM" id="SSF47384">
    <property type="entry name" value="Homodimeric domain of signal transducing histidine kinase"/>
    <property type="match status" value="1"/>
</dbReference>
<evidence type="ECO:0000259" key="15">
    <source>
        <dbReference type="PROSITE" id="PS50113"/>
    </source>
</evidence>
<dbReference type="PANTHER" id="PTHR43711:SF1">
    <property type="entry name" value="HISTIDINE KINASE 1"/>
    <property type="match status" value="1"/>
</dbReference>
<dbReference type="PANTHER" id="PTHR43711">
    <property type="entry name" value="TWO-COMPONENT HISTIDINE KINASE"/>
    <property type="match status" value="1"/>
</dbReference>
<feature type="domain" description="PAS" evidence="14">
    <location>
        <begin position="427"/>
        <end position="467"/>
    </location>
</feature>
<dbReference type="InterPro" id="IPR005467">
    <property type="entry name" value="His_kinase_dom"/>
</dbReference>
<dbReference type="SMART" id="SM00388">
    <property type="entry name" value="HisKA"/>
    <property type="match status" value="1"/>
</dbReference>
<dbReference type="GO" id="GO:0000155">
    <property type="term" value="F:phosphorelay sensor kinase activity"/>
    <property type="evidence" value="ECO:0007669"/>
    <property type="project" value="InterPro"/>
</dbReference>
<keyword evidence="4" id="KW-1003">Cell membrane</keyword>
<feature type="transmembrane region" description="Helical" evidence="12">
    <location>
        <begin position="42"/>
        <end position="60"/>
    </location>
</feature>
<dbReference type="CDD" id="cd00075">
    <property type="entry name" value="HATPase"/>
    <property type="match status" value="1"/>
</dbReference>
<dbReference type="Gene3D" id="3.30.450.20">
    <property type="entry name" value="PAS domain"/>
    <property type="match status" value="3"/>
</dbReference>
<evidence type="ECO:0000259" key="14">
    <source>
        <dbReference type="PROSITE" id="PS50112"/>
    </source>
</evidence>
<dbReference type="SUPFAM" id="SSF55785">
    <property type="entry name" value="PYP-like sensor domain (PAS domain)"/>
    <property type="match status" value="3"/>
</dbReference>
<sequence length="920" mass="99512">MENPDPAASGRPRLLLRWLVVATAYYATGRLGLAVPYVGTHITLIWPPTGIALAALLLWGPRMWPAVFAGALAVNLGISASAALAAGIACGNTAGPALGAWLLRRGGFDPAFERRADVLRYVALGVLLAMLVNASNGVIQLWLHGLLPASALSRAWFYWWCGDAVGALVCGVPLLALSARPPWRRMPGEMVEGTIGLLLLGWTGWALFMSDLPWLRDLTLPLVFLPFLGLIWVALRSGVAIAALGGLLLSAFAAVGTALGRGPFAVPDTHQSLLMLWTYIATLAVAKLMLVALTAELAASEARLRMIGNGLRDLVFQHDREGRYMVVLDTCEPLLGYRADELLGRVRYQFMHPEDADRCRAAVEAMIETRLPSPPVEYRYRHADGRWIWLQGLSTLVTDAAGSVVAIQVTARDVSARKATEAALMRSEAVNRGVVDALHEGVLVLHGDGAIVSANPRAAELLGFDADAPPPDIAELLNQRELLHADGRPREFAPGTLQGFGRFPAFNRRVVGLRLPGAAPIWLDVNGEPIPLAGESESGYVLSFADITGQREHQHAIERMASRLALASAAAGLGLWSVDAASGRVEWDERVREQHGLAAGAPVPDLDDWLARFQLESAPLARRLLVERRPPREPVVLRLRLPDGGSAEIEFSAHVERDAEGEPARVVGFSRDVTQRELATRLRHERDLAYREMRTRNEFLARMSHELRTPLNAVLGFAQLIPVQEGDELTPRARRNLGHIVEAGHHQLRLINDLLELARTAREEFAVENTELALAPLMLRLRPLVEAALAERSNRLVIDCPEALRLRGDEQRLMQVLLNLVTNAGKFSPHGSAVELKCEQADGKVSIAVCDRGPGIPPDALDRIFEPFVGRGAGAPSEGGMGLGLSLSRALATAMGGSLVAANRPEGGARFTLTLPAAMG</sequence>
<keyword evidence="7 12" id="KW-0812">Transmembrane</keyword>
<evidence type="ECO:0000256" key="5">
    <source>
        <dbReference type="ARBA" id="ARBA00022553"/>
    </source>
</evidence>
<accession>A0A8B6X9Q3</accession>
<evidence type="ECO:0000256" key="11">
    <source>
        <dbReference type="ARBA" id="ARBA00023136"/>
    </source>
</evidence>
<dbReference type="InterPro" id="IPR003594">
    <property type="entry name" value="HATPase_dom"/>
</dbReference>
<reference evidence="17" key="3">
    <citation type="journal article" date="2019" name="PLoS Genet.">
        <title>Genetic dissection of Escherichia coli's master diguanylate cyclase DgcE: Role of the N-terminal MASE1 domain and direct signal input from a GTPase partner system.</title>
        <authorList>
            <person name="Pfiffer V."/>
            <person name="Sarenko O."/>
            <person name="Possling A."/>
            <person name="Hengge R."/>
        </authorList>
    </citation>
    <scope>NUCLEOTIDE SEQUENCE</scope>
</reference>
<dbReference type="PROSITE" id="PS50112">
    <property type="entry name" value="PAS"/>
    <property type="match status" value="2"/>
</dbReference>
<dbReference type="SMART" id="SM00091">
    <property type="entry name" value="PAS"/>
    <property type="match status" value="2"/>
</dbReference>
<feature type="transmembrane region" description="Helical" evidence="12">
    <location>
        <begin position="190"/>
        <end position="208"/>
    </location>
</feature>
<dbReference type="CDD" id="cd00130">
    <property type="entry name" value="PAS"/>
    <property type="match status" value="2"/>
</dbReference>
<keyword evidence="9 12" id="KW-1133">Transmembrane helix</keyword>
<name>A0A8B6X9Q3_9BURK</name>
<feature type="domain" description="PAC" evidence="15">
    <location>
        <begin position="633"/>
        <end position="685"/>
    </location>
</feature>
<evidence type="ECO:0000256" key="8">
    <source>
        <dbReference type="ARBA" id="ARBA00022777"/>
    </source>
</evidence>
<evidence type="ECO:0000259" key="13">
    <source>
        <dbReference type="PROSITE" id="PS50109"/>
    </source>
</evidence>
<dbReference type="Pfam" id="PF02518">
    <property type="entry name" value="HATPase_c"/>
    <property type="match status" value="1"/>
</dbReference>
<dbReference type="RefSeq" id="WP_051378816.1">
    <property type="nucleotide sequence ID" value="NZ_AXWS01000014.1"/>
</dbReference>
<dbReference type="InterPro" id="IPR001610">
    <property type="entry name" value="PAC"/>
</dbReference>
<dbReference type="GO" id="GO:0005886">
    <property type="term" value="C:plasma membrane"/>
    <property type="evidence" value="ECO:0007669"/>
    <property type="project" value="UniProtKB-SubCell"/>
</dbReference>
<feature type="transmembrane region" description="Helical" evidence="12">
    <location>
        <begin position="66"/>
        <end position="98"/>
    </location>
</feature>
<feature type="transmembrane region" description="Helical" evidence="12">
    <location>
        <begin position="214"/>
        <end position="235"/>
    </location>
</feature>
<reference evidence="17" key="2">
    <citation type="journal article" date="2013" name="Open Biol.">
        <title>Identification of the YfgF MASE1 domain as a modulator of bacterial responses to aspartate.</title>
        <authorList>
            <person name="Lacey M."/>
            <person name="Agasing A."/>
            <person name="Lowry R."/>
            <person name="Green J."/>
        </authorList>
    </citation>
    <scope>NUCLEOTIDE SEQUENCE</scope>
</reference>
<keyword evidence="10" id="KW-0902">Two-component regulatory system</keyword>
<keyword evidence="11 12" id="KW-0472">Membrane</keyword>
<evidence type="ECO:0000256" key="9">
    <source>
        <dbReference type="ARBA" id="ARBA00022989"/>
    </source>
</evidence>
<keyword evidence="5" id="KW-0597">Phosphoprotein</keyword>
<dbReference type="InterPro" id="IPR000014">
    <property type="entry name" value="PAS"/>
</dbReference>
<dbReference type="InterPro" id="IPR007895">
    <property type="entry name" value="MASE1"/>
</dbReference>
<protein>
    <recommendedName>
        <fullName evidence="3">histidine kinase</fullName>
        <ecNumber evidence="3">2.7.13.3</ecNumber>
    </recommendedName>
</protein>
<evidence type="ECO:0000256" key="3">
    <source>
        <dbReference type="ARBA" id="ARBA00012438"/>
    </source>
</evidence>
<evidence type="ECO:0000256" key="7">
    <source>
        <dbReference type="ARBA" id="ARBA00022692"/>
    </source>
</evidence>